<comment type="caution">
    <text evidence="5">The sequence shown here is derived from an EMBL/GenBank/DDBJ whole genome shotgun (WGS) entry which is preliminary data.</text>
</comment>
<feature type="domain" description="Thioredoxin" evidence="4">
    <location>
        <begin position="116"/>
        <end position="279"/>
    </location>
</feature>
<sequence>MIYLILIPLYLLASHLVGVSGSIRQIGYFKAFLISVFLTPIFGILIVLTSKLAPIGDERGPQTFLLFLKGLVVFSILLVPVLIIMFLRNFGENQYDLPVFYENGVSNPFMECPPNDSAQHYIPEFSFMNQNGESMGRAEMEGKITIVDFFFTSCPSICPIMSKEMERVNDMFRDEPRVQIMSISIDPEYDTPEILKSYADRHNAIPGKWHFLSGPREETYQLAKCGFVLPTLDGNGVPDDFVHSDKFVLIDEQGRIRGYYSGTDREAVDLLMLETKVLLHGKN</sequence>
<evidence type="ECO:0000256" key="3">
    <source>
        <dbReference type="SAM" id="Phobius"/>
    </source>
</evidence>
<dbReference type="Gene3D" id="3.40.30.10">
    <property type="entry name" value="Glutaredoxin"/>
    <property type="match status" value="1"/>
</dbReference>
<dbReference type="Pfam" id="PF02630">
    <property type="entry name" value="SCO1-SenC"/>
    <property type="match status" value="1"/>
</dbReference>
<evidence type="ECO:0000256" key="2">
    <source>
        <dbReference type="ARBA" id="ARBA00023008"/>
    </source>
</evidence>
<dbReference type="PANTHER" id="PTHR12151">
    <property type="entry name" value="ELECTRON TRANSPORT PROTIN SCO1/SENC FAMILY MEMBER"/>
    <property type="match status" value="1"/>
</dbReference>
<organism evidence="5 6">
    <name type="scientific">Algoriphagus taiwanensis</name>
    <dbReference type="NCBI Taxonomy" id="1445656"/>
    <lineage>
        <taxon>Bacteria</taxon>
        <taxon>Pseudomonadati</taxon>
        <taxon>Bacteroidota</taxon>
        <taxon>Cytophagia</taxon>
        <taxon>Cytophagales</taxon>
        <taxon>Cyclobacteriaceae</taxon>
        <taxon>Algoriphagus</taxon>
    </lineage>
</organism>
<reference evidence="5 6" key="1">
    <citation type="submission" date="2023-08" db="EMBL/GenBank/DDBJ databases">
        <title>Draft genome sequence of Algoriphagus taiwanensis.</title>
        <authorList>
            <person name="Takatani N."/>
            <person name="Hosokawa M."/>
            <person name="Sawabe T."/>
        </authorList>
    </citation>
    <scope>NUCLEOTIDE SEQUENCE [LARGE SCALE GENOMIC DNA]</scope>
    <source>
        <strain evidence="5 6">JCM 19755</strain>
    </source>
</reference>
<accession>A0ABQ6PZW0</accession>
<keyword evidence="6" id="KW-1185">Reference proteome</keyword>
<evidence type="ECO:0000313" key="6">
    <source>
        <dbReference type="Proteomes" id="UP001307705"/>
    </source>
</evidence>
<dbReference type="SUPFAM" id="SSF52833">
    <property type="entry name" value="Thioredoxin-like"/>
    <property type="match status" value="1"/>
</dbReference>
<keyword evidence="3" id="KW-1133">Transmembrane helix</keyword>
<dbReference type="InterPro" id="IPR013766">
    <property type="entry name" value="Thioredoxin_domain"/>
</dbReference>
<proteinExistence type="inferred from homology"/>
<evidence type="ECO:0000256" key="1">
    <source>
        <dbReference type="ARBA" id="ARBA00010996"/>
    </source>
</evidence>
<evidence type="ECO:0000313" key="5">
    <source>
        <dbReference type="EMBL" id="GMQ33467.1"/>
    </source>
</evidence>
<name>A0ABQ6PZW0_9BACT</name>
<dbReference type="EMBL" id="BTPE01000005">
    <property type="protein sequence ID" value="GMQ33467.1"/>
    <property type="molecule type" value="Genomic_DNA"/>
</dbReference>
<gene>
    <name evidence="5" type="ORF">Ataiwa_17390</name>
</gene>
<dbReference type="InterPro" id="IPR036249">
    <property type="entry name" value="Thioredoxin-like_sf"/>
</dbReference>
<protein>
    <submittedName>
        <fullName evidence="5">SCO family protein</fullName>
    </submittedName>
</protein>
<keyword evidence="3" id="KW-0812">Transmembrane</keyword>
<dbReference type="Proteomes" id="UP001307705">
    <property type="component" value="Unassembled WGS sequence"/>
</dbReference>
<evidence type="ECO:0000259" key="4">
    <source>
        <dbReference type="PROSITE" id="PS51352"/>
    </source>
</evidence>
<feature type="transmembrane region" description="Helical" evidence="3">
    <location>
        <begin position="64"/>
        <end position="87"/>
    </location>
</feature>
<dbReference type="InterPro" id="IPR003782">
    <property type="entry name" value="SCO1/SenC"/>
</dbReference>
<dbReference type="PANTHER" id="PTHR12151:SF25">
    <property type="entry name" value="LINALOOL DEHYDRATASE_ISOMERASE DOMAIN-CONTAINING PROTEIN"/>
    <property type="match status" value="1"/>
</dbReference>
<feature type="transmembrane region" description="Helical" evidence="3">
    <location>
        <begin position="31"/>
        <end position="52"/>
    </location>
</feature>
<keyword evidence="2" id="KW-0186">Copper</keyword>
<keyword evidence="3" id="KW-0472">Membrane</keyword>
<comment type="similarity">
    <text evidence="1">Belongs to the SCO1/2 family.</text>
</comment>
<dbReference type="CDD" id="cd02968">
    <property type="entry name" value="SCO"/>
    <property type="match status" value="1"/>
</dbReference>
<dbReference type="PROSITE" id="PS51352">
    <property type="entry name" value="THIOREDOXIN_2"/>
    <property type="match status" value="1"/>
</dbReference>